<name>A0ABW8SXV5_9CLOT</name>
<dbReference type="PANTHER" id="PTHR43611:SF3">
    <property type="entry name" value="FLAVIN MONONUCLEOTIDE HYDROLASE 1, CHLOROPLATIC"/>
    <property type="match status" value="1"/>
</dbReference>
<accession>A0ABW8SXV5</accession>
<keyword evidence="1" id="KW-0378">Hydrolase</keyword>
<sequence length="97" mass="11589">MFLLSNFHRSAFERVSLENEFFNLFDGRIISYEINLIKPEKEIYNRLLKTYNLEPEETLFIDDMQENINSAKELKINTILFSDAKSLREALKNKRLL</sequence>
<dbReference type="InterPro" id="IPR006439">
    <property type="entry name" value="HAD-SF_hydro_IA"/>
</dbReference>
<organism evidence="1 2">
    <name type="scientific">Candidatus Clostridium stratigraminis</name>
    <dbReference type="NCBI Taxonomy" id="3381661"/>
    <lineage>
        <taxon>Bacteria</taxon>
        <taxon>Bacillati</taxon>
        <taxon>Bacillota</taxon>
        <taxon>Clostridia</taxon>
        <taxon>Eubacteriales</taxon>
        <taxon>Clostridiaceae</taxon>
        <taxon>Clostridium</taxon>
    </lineage>
</organism>
<dbReference type="SUPFAM" id="SSF56784">
    <property type="entry name" value="HAD-like"/>
    <property type="match status" value="1"/>
</dbReference>
<dbReference type="EMBL" id="JBJHZZ010000001">
    <property type="protein sequence ID" value="MFL0245361.1"/>
    <property type="molecule type" value="Genomic_DNA"/>
</dbReference>
<evidence type="ECO:0000313" key="1">
    <source>
        <dbReference type="EMBL" id="MFL0245361.1"/>
    </source>
</evidence>
<dbReference type="GO" id="GO:0016787">
    <property type="term" value="F:hydrolase activity"/>
    <property type="evidence" value="ECO:0007669"/>
    <property type="project" value="UniProtKB-KW"/>
</dbReference>
<dbReference type="InterPro" id="IPR023214">
    <property type="entry name" value="HAD_sf"/>
</dbReference>
<dbReference type="Proteomes" id="UP001623591">
    <property type="component" value="Unassembled WGS sequence"/>
</dbReference>
<dbReference type="RefSeq" id="WP_406768666.1">
    <property type="nucleotide sequence ID" value="NZ_JBJHZZ010000001.1"/>
</dbReference>
<comment type="caution">
    <text evidence="1">The sequence shown here is derived from an EMBL/GenBank/DDBJ whole genome shotgun (WGS) entry which is preliminary data.</text>
</comment>
<protein>
    <submittedName>
        <fullName evidence="1">HAD-IA family hydrolase</fullName>
    </submittedName>
</protein>
<dbReference type="InterPro" id="IPR036412">
    <property type="entry name" value="HAD-like_sf"/>
</dbReference>
<evidence type="ECO:0000313" key="2">
    <source>
        <dbReference type="Proteomes" id="UP001623591"/>
    </source>
</evidence>
<gene>
    <name evidence="1" type="ORF">ACJDUG_00035</name>
</gene>
<keyword evidence="2" id="KW-1185">Reference proteome</keyword>
<dbReference type="Gene3D" id="3.40.50.1000">
    <property type="entry name" value="HAD superfamily/HAD-like"/>
    <property type="match status" value="1"/>
</dbReference>
<reference evidence="1 2" key="1">
    <citation type="submission" date="2024-11" db="EMBL/GenBank/DDBJ databases">
        <authorList>
            <person name="Heng Y.C."/>
            <person name="Lim A.C.H."/>
            <person name="Lee J.K.Y."/>
            <person name="Kittelmann S."/>
        </authorList>
    </citation>
    <scope>NUCLEOTIDE SEQUENCE [LARGE SCALE GENOMIC DNA]</scope>
    <source>
        <strain evidence="1 2">WILCCON 0185</strain>
    </source>
</reference>
<dbReference type="NCBIfam" id="TIGR01509">
    <property type="entry name" value="HAD-SF-IA-v3"/>
    <property type="match status" value="1"/>
</dbReference>
<proteinExistence type="predicted"/>
<dbReference type="Pfam" id="PF13419">
    <property type="entry name" value="HAD_2"/>
    <property type="match status" value="1"/>
</dbReference>
<dbReference type="InterPro" id="IPR041492">
    <property type="entry name" value="HAD_2"/>
</dbReference>
<dbReference type="PANTHER" id="PTHR43611">
    <property type="entry name" value="ALPHA-D-GLUCOSE 1-PHOSPHATE PHOSPHATASE"/>
    <property type="match status" value="1"/>
</dbReference>